<organism evidence="2 3">
    <name type="scientific">Cladophialophora carrionii CBS 160.54</name>
    <dbReference type="NCBI Taxonomy" id="1279043"/>
    <lineage>
        <taxon>Eukaryota</taxon>
        <taxon>Fungi</taxon>
        <taxon>Dikarya</taxon>
        <taxon>Ascomycota</taxon>
        <taxon>Pezizomycotina</taxon>
        <taxon>Eurotiomycetes</taxon>
        <taxon>Chaetothyriomycetidae</taxon>
        <taxon>Chaetothyriales</taxon>
        <taxon>Herpotrichiellaceae</taxon>
        <taxon>Cladophialophora</taxon>
    </lineage>
</organism>
<dbReference type="VEuPathDB" id="FungiDB:G647_08363"/>
<name>V9D091_9EURO</name>
<proteinExistence type="predicted"/>
<evidence type="ECO:0008006" key="4">
    <source>
        <dbReference type="Google" id="ProtNLM"/>
    </source>
</evidence>
<dbReference type="RefSeq" id="XP_008730897.1">
    <property type="nucleotide sequence ID" value="XM_008732675.1"/>
</dbReference>
<dbReference type="AlphaFoldDB" id="V9D091"/>
<dbReference type="Gene3D" id="3.40.630.30">
    <property type="match status" value="1"/>
</dbReference>
<dbReference type="Proteomes" id="UP000030678">
    <property type="component" value="Unassembled WGS sequence"/>
</dbReference>
<dbReference type="InterPro" id="IPR053225">
    <property type="entry name" value="Acyl-CoA_N-acyltransferase"/>
</dbReference>
<evidence type="ECO:0000313" key="3">
    <source>
        <dbReference type="Proteomes" id="UP000030678"/>
    </source>
</evidence>
<gene>
    <name evidence="2" type="ORF">G647_08363</name>
</gene>
<feature type="compositionally biased region" description="Basic and acidic residues" evidence="1">
    <location>
        <begin position="1"/>
        <end position="16"/>
    </location>
</feature>
<protein>
    <recommendedName>
        <fullName evidence="4">FR47-like domain-containing protein</fullName>
    </recommendedName>
</protein>
<evidence type="ECO:0000256" key="1">
    <source>
        <dbReference type="SAM" id="MobiDB-lite"/>
    </source>
</evidence>
<dbReference type="PANTHER" id="PTHR20958:SF6">
    <property type="entry name" value="GLYCINE N-ACYLTRANSFERASE-LIKE PROTEIN"/>
    <property type="match status" value="1"/>
</dbReference>
<dbReference type="PANTHER" id="PTHR20958">
    <property type="entry name" value="GLYCINE N-ACYLTRANSFERASE-LIKE PROTEIN"/>
    <property type="match status" value="1"/>
</dbReference>
<accession>V9D091</accession>
<sequence length="484" mass="54664">MTERQLHNRDQGHHEGQLALEAETGREQVPTQKQTETQTPISRSISSSAPSVSIQSRVLNEHQIALLGRKLELHLPYSIPLLRRIQFHLQQERASTTARIFVAAVRGDDSTITRSNPEPESEPEPELDRPWDLDAWLLETQSSDDTPWIAAHVDLVNAGQTQVWVFGSWEEQAELSRPPTESHPMHNRRLLRHQLLLLRALFTYISRDLIPLLPTTPPEEWLCLARTGKYLSRPYSRDKVLFGSVSDKLWHLFPESARTRTDAGYWKYLFCRDFTSEAPPLPPGYRFGGMQDDDLQTVLDRTPIPRTLGTLRQLVSVGVFHEGNTVRVPVPIPVPVPVPAPGAVGWGFLGKDASLSSLHTEVEHRGRGLAVALGAELLRRHQRQEQQQQQQQQPPPPPPPVVVHSQCGRGDNGSQEERRDEDENAREAMTTSTSTSTSWWGHADVSQHNAASRRVMEKLGGRPAWMVMWTEVDMCVLLALEGWL</sequence>
<feature type="compositionally biased region" description="Low complexity" evidence="1">
    <location>
        <begin position="427"/>
        <end position="438"/>
    </location>
</feature>
<evidence type="ECO:0000313" key="2">
    <source>
        <dbReference type="EMBL" id="ETI20329.1"/>
    </source>
</evidence>
<feature type="compositionally biased region" description="Low complexity" evidence="1">
    <location>
        <begin position="37"/>
        <end position="53"/>
    </location>
</feature>
<dbReference type="GeneID" id="19986856"/>
<feature type="region of interest" description="Disordered" evidence="1">
    <location>
        <begin position="1"/>
        <end position="53"/>
    </location>
</feature>
<dbReference type="EMBL" id="KB822708">
    <property type="protein sequence ID" value="ETI20329.1"/>
    <property type="molecule type" value="Genomic_DNA"/>
</dbReference>
<dbReference type="HOGENOM" id="CLU_030809_0_0_1"/>
<feature type="region of interest" description="Disordered" evidence="1">
    <location>
        <begin position="380"/>
        <end position="440"/>
    </location>
</feature>
<reference evidence="2 3" key="1">
    <citation type="submission" date="2013-03" db="EMBL/GenBank/DDBJ databases">
        <title>The Genome Sequence of Cladophialophora carrionii CBS 160.54.</title>
        <authorList>
            <consortium name="The Broad Institute Genomics Platform"/>
            <person name="Cuomo C."/>
            <person name="de Hoog S."/>
            <person name="Gorbushina A."/>
            <person name="Walker B."/>
            <person name="Young S.K."/>
            <person name="Zeng Q."/>
            <person name="Gargeya S."/>
            <person name="Fitzgerald M."/>
            <person name="Haas B."/>
            <person name="Abouelleil A."/>
            <person name="Allen A.W."/>
            <person name="Alvarado L."/>
            <person name="Arachchi H.M."/>
            <person name="Berlin A.M."/>
            <person name="Chapman S.B."/>
            <person name="Gainer-Dewar J."/>
            <person name="Goldberg J."/>
            <person name="Griggs A."/>
            <person name="Gujja S."/>
            <person name="Hansen M."/>
            <person name="Howarth C."/>
            <person name="Imamovic A."/>
            <person name="Ireland A."/>
            <person name="Larimer J."/>
            <person name="McCowan C."/>
            <person name="Murphy C."/>
            <person name="Pearson M."/>
            <person name="Poon T.W."/>
            <person name="Priest M."/>
            <person name="Roberts A."/>
            <person name="Saif S."/>
            <person name="Shea T."/>
            <person name="Sisk P."/>
            <person name="Sykes S."/>
            <person name="Wortman J."/>
            <person name="Nusbaum C."/>
            <person name="Birren B."/>
        </authorList>
    </citation>
    <scope>NUCLEOTIDE SEQUENCE [LARGE SCALE GENOMIC DNA]</scope>
    <source>
        <strain evidence="2 3">CBS 160.54</strain>
    </source>
</reference>
<dbReference type="OrthoDB" id="61870at2759"/>